<feature type="transmembrane region" description="Helical" evidence="7">
    <location>
        <begin position="40"/>
        <end position="62"/>
    </location>
</feature>
<dbReference type="PANTHER" id="PTHR10231">
    <property type="entry name" value="NUCLEOTIDE-SUGAR TRANSMEMBRANE TRANSPORTER"/>
    <property type="match status" value="1"/>
</dbReference>
<keyword evidence="5 7" id="KW-0472">Membrane</keyword>
<dbReference type="InterPro" id="IPR007271">
    <property type="entry name" value="Nuc_sug_transpt"/>
</dbReference>
<dbReference type="GO" id="GO:0000139">
    <property type="term" value="C:Golgi membrane"/>
    <property type="evidence" value="ECO:0007669"/>
    <property type="project" value="InterPro"/>
</dbReference>
<proteinExistence type="inferred from homology"/>
<dbReference type="Proteomes" id="UP001085076">
    <property type="component" value="Miscellaneous, Linkage group lg05"/>
</dbReference>
<evidence type="ECO:0000256" key="1">
    <source>
        <dbReference type="ARBA" id="ARBA00004141"/>
    </source>
</evidence>
<accession>A0A9D5CHG4</accession>
<dbReference type="PIRSF" id="PIRSF005799">
    <property type="entry name" value="UDP-gal_transpt"/>
    <property type="match status" value="1"/>
</dbReference>
<dbReference type="NCBIfam" id="TIGR00803">
    <property type="entry name" value="nst"/>
    <property type="match status" value="1"/>
</dbReference>
<reference evidence="8" key="1">
    <citation type="submission" date="2021-03" db="EMBL/GenBank/DDBJ databases">
        <authorList>
            <person name="Li Z."/>
            <person name="Yang C."/>
        </authorList>
    </citation>
    <scope>NUCLEOTIDE SEQUENCE</scope>
    <source>
        <strain evidence="8">Dzin_1.0</strain>
        <tissue evidence="8">Leaf</tissue>
    </source>
</reference>
<keyword evidence="3 7" id="KW-0812">Transmembrane</keyword>
<dbReference type="OrthoDB" id="419167at2759"/>
<feature type="transmembrane region" description="Helical" evidence="7">
    <location>
        <begin position="279"/>
        <end position="298"/>
    </location>
</feature>
<evidence type="ECO:0000256" key="7">
    <source>
        <dbReference type="SAM" id="Phobius"/>
    </source>
</evidence>
<comment type="caution">
    <text evidence="8">The sequence shown here is derived from an EMBL/GenBank/DDBJ whole genome shotgun (WGS) entry which is preliminary data.</text>
</comment>
<evidence type="ECO:0000256" key="5">
    <source>
        <dbReference type="ARBA" id="ARBA00023136"/>
    </source>
</evidence>
<feature type="transmembrane region" description="Helical" evidence="7">
    <location>
        <begin position="203"/>
        <end position="223"/>
    </location>
</feature>
<dbReference type="InterPro" id="IPR037185">
    <property type="entry name" value="EmrE-like"/>
</dbReference>
<name>A0A9D5CHG4_9LILI</name>
<evidence type="ECO:0000256" key="2">
    <source>
        <dbReference type="ARBA" id="ARBA00006447"/>
    </source>
</evidence>
<keyword evidence="4 7" id="KW-1133">Transmembrane helix</keyword>
<feature type="transmembrane region" description="Helical" evidence="7">
    <location>
        <begin position="173"/>
        <end position="191"/>
    </location>
</feature>
<keyword evidence="9" id="KW-1185">Reference proteome</keyword>
<evidence type="ECO:0000256" key="4">
    <source>
        <dbReference type="ARBA" id="ARBA00022989"/>
    </source>
</evidence>
<comment type="similarity">
    <text evidence="2">Belongs to the nucleotide-sugar transporter family. CMP-Sialate:CMP antiporter (TC 2.A.7.12) subfamily.</text>
</comment>
<evidence type="ECO:0000256" key="6">
    <source>
        <dbReference type="ARBA" id="ARBA00046155"/>
    </source>
</evidence>
<gene>
    <name evidence="8" type="ORF">J5N97_020999</name>
</gene>
<evidence type="ECO:0000313" key="8">
    <source>
        <dbReference type="EMBL" id="KAJ0973040.1"/>
    </source>
</evidence>
<dbReference type="GO" id="GO:0015165">
    <property type="term" value="F:pyrimidine nucleotide-sugar transmembrane transporter activity"/>
    <property type="evidence" value="ECO:0007669"/>
    <property type="project" value="InterPro"/>
</dbReference>
<evidence type="ECO:0008006" key="10">
    <source>
        <dbReference type="Google" id="ProtNLM"/>
    </source>
</evidence>
<feature type="transmembrane region" description="Helical" evidence="7">
    <location>
        <begin position="244"/>
        <end position="264"/>
    </location>
</feature>
<reference evidence="8" key="2">
    <citation type="journal article" date="2022" name="Hortic Res">
        <title>The genome of Dioscorea zingiberensis sheds light on the biosynthesis, origin and evolution of the medicinally important diosgenin saponins.</title>
        <authorList>
            <person name="Li Y."/>
            <person name="Tan C."/>
            <person name="Li Z."/>
            <person name="Guo J."/>
            <person name="Li S."/>
            <person name="Chen X."/>
            <person name="Wang C."/>
            <person name="Dai X."/>
            <person name="Yang H."/>
            <person name="Song W."/>
            <person name="Hou L."/>
            <person name="Xu J."/>
            <person name="Tong Z."/>
            <person name="Xu A."/>
            <person name="Yuan X."/>
            <person name="Wang W."/>
            <person name="Yang Q."/>
            <person name="Chen L."/>
            <person name="Sun Z."/>
            <person name="Wang K."/>
            <person name="Pan B."/>
            <person name="Chen J."/>
            <person name="Bao Y."/>
            <person name="Liu F."/>
            <person name="Qi X."/>
            <person name="Gang D.R."/>
            <person name="Wen J."/>
            <person name="Li J."/>
        </authorList>
    </citation>
    <scope>NUCLEOTIDE SEQUENCE</scope>
    <source>
        <strain evidence="8">Dzin_1.0</strain>
    </source>
</reference>
<dbReference type="EMBL" id="JAGGNH010000005">
    <property type="protein sequence ID" value="KAJ0973040.1"/>
    <property type="molecule type" value="Genomic_DNA"/>
</dbReference>
<evidence type="ECO:0000256" key="3">
    <source>
        <dbReference type="ARBA" id="ARBA00022692"/>
    </source>
</evidence>
<sequence length="404" mass="44735">MKNGMMECSVCHSKLLSPSAKTISRAYDKRRNRASPKFHALKSLLVVGDCILIGLQPILVYMSKVDGGFKFSPISVNFLTEVAKVLFAIIMLIFQARRQKVGEKPLLSISTFVQAARNNVLLAVPALLYAINNYLKFIMQLYFNPSTVKMLSNMKVLVIAILLKMIMRRRFSILQWEALALLLIGISVNQLRSQPEGTIAMGLPVTTIVYIYTLIFVTVPSLASVYNEYALKSQFETSIYLQNLFLYGYGAIFNFLGIVGTAIVKGPSSFDILEGHSKATMLLIFNNAAQGILSSFFFKYADTILKKYSSTVATIFTGIASAALFGHTLTMNFILGISIVFISMHQFFSSIAEVKDEAPNGTLELMDTQKLRPKDASFINMTAGATEDASHHLGPDDRQPLLPT</sequence>
<protein>
    <recommendedName>
        <fullName evidence="10">CMP-sialic acid transporter 3</fullName>
    </recommendedName>
</protein>
<evidence type="ECO:0000313" key="9">
    <source>
        <dbReference type="Proteomes" id="UP001085076"/>
    </source>
</evidence>
<organism evidence="8 9">
    <name type="scientific">Dioscorea zingiberensis</name>
    <dbReference type="NCBI Taxonomy" id="325984"/>
    <lineage>
        <taxon>Eukaryota</taxon>
        <taxon>Viridiplantae</taxon>
        <taxon>Streptophyta</taxon>
        <taxon>Embryophyta</taxon>
        <taxon>Tracheophyta</taxon>
        <taxon>Spermatophyta</taxon>
        <taxon>Magnoliopsida</taxon>
        <taxon>Liliopsida</taxon>
        <taxon>Dioscoreales</taxon>
        <taxon>Dioscoreaceae</taxon>
        <taxon>Dioscorea</taxon>
    </lineage>
</organism>
<comment type="subcellular location">
    <subcellularLocation>
        <location evidence="1">Membrane</location>
        <topology evidence="1">Multi-pass membrane protein</topology>
    </subcellularLocation>
</comment>
<dbReference type="SUPFAM" id="SSF103481">
    <property type="entry name" value="Multidrug resistance efflux transporter EmrE"/>
    <property type="match status" value="1"/>
</dbReference>
<comment type="function">
    <text evidence="6">Sugar transporter involved in the transport of CMP-sialic acid from the cytoplasm into the Golgi. May transport important nucleotide sugars such as CMP-Kdo (2-keto-3-deoxy-D-manno-octulosonic acid) in physiological conditions.</text>
</comment>
<dbReference type="AlphaFoldDB" id="A0A9D5CHG4"/>
<feature type="transmembrane region" description="Helical" evidence="7">
    <location>
        <begin position="74"/>
        <end position="94"/>
    </location>
</feature>
<dbReference type="Pfam" id="PF04142">
    <property type="entry name" value="Nuc_sug_transp"/>
    <property type="match status" value="1"/>
</dbReference>